<evidence type="ECO:0000313" key="3">
    <source>
        <dbReference type="EMBL" id="MEO3712054.1"/>
    </source>
</evidence>
<dbReference type="Pfam" id="PF13439">
    <property type="entry name" value="Glyco_transf_4"/>
    <property type="match status" value="1"/>
</dbReference>
<dbReference type="Gene3D" id="3.40.50.2000">
    <property type="entry name" value="Glycogen Phosphorylase B"/>
    <property type="match status" value="2"/>
</dbReference>
<name>A0ABV0GAG7_9BURK</name>
<evidence type="ECO:0000259" key="1">
    <source>
        <dbReference type="Pfam" id="PF00534"/>
    </source>
</evidence>
<dbReference type="Pfam" id="PF00534">
    <property type="entry name" value="Glycos_transf_1"/>
    <property type="match status" value="1"/>
</dbReference>
<dbReference type="EC" id="2.4.-.-" evidence="3"/>
<dbReference type="InterPro" id="IPR028098">
    <property type="entry name" value="Glyco_trans_4-like_N"/>
</dbReference>
<dbReference type="PANTHER" id="PTHR45947:SF3">
    <property type="entry name" value="SULFOQUINOVOSYL TRANSFERASE SQD2"/>
    <property type="match status" value="1"/>
</dbReference>
<dbReference type="GO" id="GO:0016757">
    <property type="term" value="F:glycosyltransferase activity"/>
    <property type="evidence" value="ECO:0007669"/>
    <property type="project" value="UniProtKB-KW"/>
</dbReference>
<dbReference type="InterPro" id="IPR001296">
    <property type="entry name" value="Glyco_trans_1"/>
</dbReference>
<keyword evidence="3" id="KW-0808">Transferase</keyword>
<keyword evidence="4" id="KW-1185">Reference proteome</keyword>
<accession>A0ABV0GAG7</accession>
<feature type="domain" description="Glycosyl transferase family 1" evidence="1">
    <location>
        <begin position="180"/>
        <end position="338"/>
    </location>
</feature>
<dbReference type="InterPro" id="IPR050194">
    <property type="entry name" value="Glycosyltransferase_grp1"/>
</dbReference>
<protein>
    <submittedName>
        <fullName evidence="3">Glycosyltransferase</fullName>
        <ecNumber evidence="3">2.4.-.-</ecNumber>
    </submittedName>
</protein>
<dbReference type="EMBL" id="JBDPZC010000001">
    <property type="protein sequence ID" value="MEO3712054.1"/>
    <property type="molecule type" value="Genomic_DNA"/>
</dbReference>
<organism evidence="3 4">
    <name type="scientific">Roseateles flavus</name>
    <dbReference type="NCBI Taxonomy" id="3149041"/>
    <lineage>
        <taxon>Bacteria</taxon>
        <taxon>Pseudomonadati</taxon>
        <taxon>Pseudomonadota</taxon>
        <taxon>Betaproteobacteria</taxon>
        <taxon>Burkholderiales</taxon>
        <taxon>Sphaerotilaceae</taxon>
        <taxon>Roseateles</taxon>
    </lineage>
</organism>
<feature type="domain" description="Glycosyltransferase subfamily 4-like N-terminal" evidence="2">
    <location>
        <begin position="1"/>
        <end position="160"/>
    </location>
</feature>
<evidence type="ECO:0000313" key="4">
    <source>
        <dbReference type="Proteomes" id="UP001462640"/>
    </source>
</evidence>
<keyword evidence="3" id="KW-0328">Glycosyltransferase</keyword>
<evidence type="ECO:0000259" key="2">
    <source>
        <dbReference type="Pfam" id="PF13439"/>
    </source>
</evidence>
<comment type="caution">
    <text evidence="3">The sequence shown here is derived from an EMBL/GenBank/DDBJ whole genome shotgun (WGS) entry which is preliminary data.</text>
</comment>
<dbReference type="Proteomes" id="UP001462640">
    <property type="component" value="Unassembled WGS sequence"/>
</dbReference>
<reference evidence="3 4" key="1">
    <citation type="submission" date="2024-05" db="EMBL/GenBank/DDBJ databases">
        <title>Roseateles sp. 2.12 16S ribosomal RNA gene Genome sequencing and assembly.</title>
        <authorList>
            <person name="Woo H."/>
        </authorList>
    </citation>
    <scope>NUCLEOTIDE SEQUENCE [LARGE SCALE GENOMIC DNA]</scope>
    <source>
        <strain evidence="3 4">2.12</strain>
    </source>
</reference>
<gene>
    <name evidence="3" type="ORF">ABDJ40_04650</name>
</gene>
<dbReference type="RefSeq" id="WP_347607373.1">
    <property type="nucleotide sequence ID" value="NZ_JBDPZC010000001.1"/>
</dbReference>
<proteinExistence type="predicted"/>
<sequence length="361" mass="39764">METHVDTLLRSMAGQAQSTLIASQPSRVMGRALEPTPYRIVPVPYYAMLASVPFCPAILGAVSAELRQQRGNLVHIHAPNPWADIAALRAPRDVPVVMTWHSDIVRQQMLLKLYGPMQQKALQRADRIIVFTPKHYESSAQLQQARIEHKVHAVPIGIDFAQLDETPSEAAVQAELQQWAAGRPIILTVGRHVYYKGYHHLLEAVAALQSDAVLLMIGAGPLSAELQRHARERQLLDRVKFLGEVSRGVLATALRTCDVFCLPSIERSEAFGIASAEAMACGKPTVVCDLDNGVNCLNRAGETSLLTPPRDERALADALDQMVRDEALRTRMGAAANRWVRDSFGIDAMRDGTLSLYKTLL</sequence>
<dbReference type="PANTHER" id="PTHR45947">
    <property type="entry name" value="SULFOQUINOVOSYL TRANSFERASE SQD2"/>
    <property type="match status" value="1"/>
</dbReference>
<dbReference type="SUPFAM" id="SSF53756">
    <property type="entry name" value="UDP-Glycosyltransferase/glycogen phosphorylase"/>
    <property type="match status" value="1"/>
</dbReference>